<dbReference type="eggNOG" id="COG0615">
    <property type="taxonomic scope" value="Bacteria"/>
</dbReference>
<dbReference type="STRING" id="526222.Desal_2420"/>
<sequence>MIHAFILYDSRSGSTLLSSLLNQYAGVVVGQESHFISLILENYRDEKLLTVEGVLELLYSEPRFVEWNIDREQLRHRLTGRGSLSYRAVFDAVFMEYLEVRGEKMPEVLVIKGARHDFHMSKLKNIYSDARFVFLLRDGRAVFNSKLDMVSLTGMKMSNNVFQAAFDWKKMVNRMNGQSVIRLRFEDLLAAPEREVLRILDEFGVSSEGKEVVASQQDYYKLIGSRQKHLHQNVGKAPDRTIAVKWKERLSPAQIQLYELICARELLQSGYKLCASGNVPFKDSVRVIGGQGLHWIWLKLRNIFYYTFIERSLLRKLREKRFEQ</sequence>
<dbReference type="InterPro" id="IPR051135">
    <property type="entry name" value="Gal/GlcNAc/GalNAc_ST"/>
</dbReference>
<dbReference type="AlphaFoldDB" id="C6BXH0"/>
<dbReference type="KEGG" id="dsa:Desal_2420"/>
<evidence type="ECO:0000313" key="2">
    <source>
        <dbReference type="Proteomes" id="UP000002601"/>
    </source>
</evidence>
<dbReference type="EMBL" id="CP001649">
    <property type="protein sequence ID" value="ACS80476.1"/>
    <property type="molecule type" value="Genomic_DNA"/>
</dbReference>
<name>C6BXH0_MARSD</name>
<dbReference type="Pfam" id="PF13469">
    <property type="entry name" value="Sulfotransfer_3"/>
    <property type="match status" value="1"/>
</dbReference>
<dbReference type="PANTHER" id="PTHR10704">
    <property type="entry name" value="CARBOHYDRATE SULFOTRANSFERASE"/>
    <property type="match status" value="1"/>
</dbReference>
<dbReference type="HOGENOM" id="CLU_857183_0_0_7"/>
<reference evidence="1 2" key="1">
    <citation type="submission" date="2009-06" db="EMBL/GenBank/DDBJ databases">
        <title>Complete sequence of Desulfovibrio salexigens DSM 2638.</title>
        <authorList>
            <consortium name="US DOE Joint Genome Institute"/>
            <person name="Lucas S."/>
            <person name="Copeland A."/>
            <person name="Lapidus A."/>
            <person name="Glavina del Rio T."/>
            <person name="Tice H."/>
            <person name="Bruce D."/>
            <person name="Goodwin L."/>
            <person name="Pitluck S."/>
            <person name="Munk A.C."/>
            <person name="Brettin T."/>
            <person name="Detter J.C."/>
            <person name="Han C."/>
            <person name="Tapia R."/>
            <person name="Larimer F."/>
            <person name="Land M."/>
            <person name="Hauser L."/>
            <person name="Kyrpides N."/>
            <person name="Anderson I."/>
            <person name="Wall J.D."/>
            <person name="Arkin A.P."/>
            <person name="Dehal P."/>
            <person name="Chivian D."/>
            <person name="Giles B."/>
            <person name="Hazen T.C."/>
        </authorList>
    </citation>
    <scope>NUCLEOTIDE SEQUENCE [LARGE SCALE GENOMIC DNA]</scope>
    <source>
        <strain evidence="2">ATCC 14822 / DSM 2638 / NCIMB 8403 / VKM B-1763</strain>
    </source>
</reference>
<dbReference type="Proteomes" id="UP000002601">
    <property type="component" value="Chromosome"/>
</dbReference>
<accession>C6BXH0</accession>
<organism evidence="1 2">
    <name type="scientific">Maridesulfovibrio salexigens (strain ATCC 14822 / DSM 2638 / NCIMB 8403 / VKM B-1763)</name>
    <name type="common">Desulfovibrio salexigens</name>
    <dbReference type="NCBI Taxonomy" id="526222"/>
    <lineage>
        <taxon>Bacteria</taxon>
        <taxon>Pseudomonadati</taxon>
        <taxon>Thermodesulfobacteriota</taxon>
        <taxon>Desulfovibrionia</taxon>
        <taxon>Desulfovibrionales</taxon>
        <taxon>Desulfovibrionaceae</taxon>
        <taxon>Maridesulfovibrio</taxon>
    </lineage>
</organism>
<dbReference type="RefSeq" id="WP_015852292.1">
    <property type="nucleotide sequence ID" value="NC_012881.1"/>
</dbReference>
<dbReference type="InterPro" id="IPR027417">
    <property type="entry name" value="P-loop_NTPase"/>
</dbReference>
<dbReference type="Gene3D" id="3.40.50.300">
    <property type="entry name" value="P-loop containing nucleotide triphosphate hydrolases"/>
    <property type="match status" value="1"/>
</dbReference>
<evidence type="ECO:0008006" key="3">
    <source>
        <dbReference type="Google" id="ProtNLM"/>
    </source>
</evidence>
<dbReference type="PANTHER" id="PTHR10704:SF44">
    <property type="entry name" value="LD35051P-RELATED"/>
    <property type="match status" value="1"/>
</dbReference>
<proteinExistence type="predicted"/>
<keyword evidence="2" id="KW-1185">Reference proteome</keyword>
<dbReference type="SUPFAM" id="SSF52540">
    <property type="entry name" value="P-loop containing nucleoside triphosphate hydrolases"/>
    <property type="match status" value="1"/>
</dbReference>
<dbReference type="GO" id="GO:0006044">
    <property type="term" value="P:N-acetylglucosamine metabolic process"/>
    <property type="evidence" value="ECO:0007669"/>
    <property type="project" value="TreeGrafter"/>
</dbReference>
<dbReference type="OrthoDB" id="3337911at2"/>
<dbReference type="GO" id="GO:0001517">
    <property type="term" value="F:N-acetylglucosamine 6-O-sulfotransferase activity"/>
    <property type="evidence" value="ECO:0007669"/>
    <property type="project" value="TreeGrafter"/>
</dbReference>
<evidence type="ECO:0000313" key="1">
    <source>
        <dbReference type="EMBL" id="ACS80476.1"/>
    </source>
</evidence>
<gene>
    <name evidence="1" type="ordered locus">Desal_2420</name>
</gene>
<dbReference type="GO" id="GO:0006790">
    <property type="term" value="P:sulfur compound metabolic process"/>
    <property type="evidence" value="ECO:0007669"/>
    <property type="project" value="TreeGrafter"/>
</dbReference>
<protein>
    <recommendedName>
        <fullName evidence="3">Sulfotransferase family protein</fullName>
    </recommendedName>
</protein>